<dbReference type="EMBL" id="LFZS01000003">
    <property type="protein sequence ID" value="ONN55629.1"/>
    <property type="molecule type" value="Genomic_DNA"/>
</dbReference>
<name>A0A1V2V199_9GAMM</name>
<evidence type="ECO:0000256" key="3">
    <source>
        <dbReference type="SAM" id="Phobius"/>
    </source>
</evidence>
<proteinExistence type="predicted"/>
<feature type="compositionally biased region" description="Polar residues" evidence="2">
    <location>
        <begin position="59"/>
        <end position="78"/>
    </location>
</feature>
<feature type="coiled-coil region" evidence="1">
    <location>
        <begin position="94"/>
        <end position="139"/>
    </location>
</feature>
<protein>
    <submittedName>
        <fullName evidence="4">Uncharacterized protein</fullName>
    </submittedName>
</protein>
<evidence type="ECO:0000313" key="4">
    <source>
        <dbReference type="EMBL" id="ONN55629.1"/>
    </source>
</evidence>
<feature type="region of interest" description="Disordered" evidence="2">
    <location>
        <begin position="38"/>
        <end position="81"/>
    </location>
</feature>
<evidence type="ECO:0000256" key="2">
    <source>
        <dbReference type="SAM" id="MobiDB-lite"/>
    </source>
</evidence>
<sequence length="143" mass="15751">MPLQRKQNSKLLWILIGGLSILAVLFFAAQWFFKKTDSPSPMADPHPVSTPAPEKPTAPSASSVPVAQPQTASSQQLVNEDVLKQPVPAQESLAKEEVSKLNDINHQLQDQEATLKAQHADADQLIKLKEEQVKLLEAQVKQQ</sequence>
<accession>A0A1V2V199</accession>
<keyword evidence="3" id="KW-1133">Transmembrane helix</keyword>
<dbReference type="AlphaFoldDB" id="A0A1V2V199"/>
<evidence type="ECO:0000256" key="1">
    <source>
        <dbReference type="SAM" id="Coils"/>
    </source>
</evidence>
<gene>
    <name evidence="4" type="ORF">AC058_07300</name>
</gene>
<reference evidence="4 5" key="1">
    <citation type="submission" date="2015-07" db="EMBL/GenBank/DDBJ databases">
        <title>Acinetobacter yuneri, a novel member of Acinetobacter calcoaceticus-Acinetobacter baumannii complex isolated from clinical specimen.</title>
        <authorList>
            <person name="Yu Y."/>
        </authorList>
    </citation>
    <scope>NUCLEOTIDE SEQUENCE [LARGE SCALE GENOMIC DNA]</scope>
    <source>
        <strain evidence="4 5">A362</strain>
    </source>
</reference>
<dbReference type="RefSeq" id="WP_077168985.1">
    <property type="nucleotide sequence ID" value="NZ_LFZS01000003.1"/>
</dbReference>
<keyword evidence="3" id="KW-0812">Transmembrane</keyword>
<evidence type="ECO:0000313" key="5">
    <source>
        <dbReference type="Proteomes" id="UP000189376"/>
    </source>
</evidence>
<feature type="transmembrane region" description="Helical" evidence="3">
    <location>
        <begin position="12"/>
        <end position="33"/>
    </location>
</feature>
<keyword evidence="1" id="KW-0175">Coiled coil</keyword>
<keyword evidence="3" id="KW-0472">Membrane</keyword>
<organism evidence="4 5">
    <name type="scientific">Acinetobacter genomosp. 33YU</name>
    <dbReference type="NCBI Taxonomy" id="1675530"/>
    <lineage>
        <taxon>Bacteria</taxon>
        <taxon>Pseudomonadati</taxon>
        <taxon>Pseudomonadota</taxon>
        <taxon>Gammaproteobacteria</taxon>
        <taxon>Moraxellales</taxon>
        <taxon>Moraxellaceae</taxon>
        <taxon>Acinetobacter</taxon>
    </lineage>
</organism>
<keyword evidence="5" id="KW-1185">Reference proteome</keyword>
<feature type="compositionally biased region" description="Pro residues" evidence="2">
    <location>
        <begin position="42"/>
        <end position="56"/>
    </location>
</feature>
<dbReference type="Proteomes" id="UP000189376">
    <property type="component" value="Unassembled WGS sequence"/>
</dbReference>
<comment type="caution">
    <text evidence="4">The sequence shown here is derived from an EMBL/GenBank/DDBJ whole genome shotgun (WGS) entry which is preliminary data.</text>
</comment>